<dbReference type="EMBL" id="VCIZ01000005">
    <property type="protein sequence ID" value="TSP12775.1"/>
    <property type="molecule type" value="Genomic_DNA"/>
</dbReference>
<dbReference type="RefSeq" id="WP_144197740.1">
    <property type="nucleotide sequence ID" value="NZ_VCIZ01000005.1"/>
</dbReference>
<keyword evidence="4" id="KW-0010">Activator</keyword>
<evidence type="ECO:0000256" key="1">
    <source>
        <dbReference type="ARBA" id="ARBA00009437"/>
    </source>
</evidence>
<evidence type="ECO:0000256" key="2">
    <source>
        <dbReference type="ARBA" id="ARBA00023015"/>
    </source>
</evidence>
<dbReference type="Gene3D" id="1.10.10.10">
    <property type="entry name" value="Winged helix-like DNA-binding domain superfamily/Winged helix DNA-binding domain"/>
    <property type="match status" value="1"/>
</dbReference>
<evidence type="ECO:0000256" key="6">
    <source>
        <dbReference type="SAM" id="MobiDB-lite"/>
    </source>
</evidence>
<gene>
    <name evidence="8" type="ORF">FGG12_11250</name>
</gene>
<keyword evidence="2" id="KW-0805">Transcription regulation</keyword>
<organism evidence="8 9">
    <name type="scientific">Cupriavidus campinensis</name>
    <dbReference type="NCBI Taxonomy" id="151783"/>
    <lineage>
        <taxon>Bacteria</taxon>
        <taxon>Pseudomonadati</taxon>
        <taxon>Pseudomonadota</taxon>
        <taxon>Betaproteobacteria</taxon>
        <taxon>Burkholderiales</taxon>
        <taxon>Burkholderiaceae</taxon>
        <taxon>Cupriavidus</taxon>
    </lineage>
</organism>
<dbReference type="PANTHER" id="PTHR30293:SF0">
    <property type="entry name" value="NITROGEN ASSIMILATION REGULATORY PROTEIN NAC"/>
    <property type="match status" value="1"/>
</dbReference>
<protein>
    <submittedName>
        <fullName evidence="8">LysR family transcriptional regulator</fullName>
    </submittedName>
</protein>
<feature type="domain" description="HTH lysR-type" evidence="7">
    <location>
        <begin position="1"/>
        <end position="58"/>
    </location>
</feature>
<dbReference type="Pfam" id="PF03466">
    <property type="entry name" value="LysR_substrate"/>
    <property type="match status" value="1"/>
</dbReference>
<proteinExistence type="inferred from homology"/>
<dbReference type="SUPFAM" id="SSF53850">
    <property type="entry name" value="Periplasmic binding protein-like II"/>
    <property type="match status" value="1"/>
</dbReference>
<comment type="caution">
    <text evidence="8">The sequence shown here is derived from an EMBL/GenBank/DDBJ whole genome shotgun (WGS) entry which is preliminary data.</text>
</comment>
<dbReference type="CDD" id="cd08433">
    <property type="entry name" value="PBP2_Nac"/>
    <property type="match status" value="1"/>
</dbReference>
<dbReference type="Pfam" id="PF00126">
    <property type="entry name" value="HTH_1"/>
    <property type="match status" value="1"/>
</dbReference>
<dbReference type="PANTHER" id="PTHR30293">
    <property type="entry name" value="TRANSCRIPTIONAL REGULATORY PROTEIN NAC-RELATED"/>
    <property type="match status" value="1"/>
</dbReference>
<sequence>MDIRAMRYFVAIVDHGSLTRAAEVVCVAQPALSQQLAALEEEFGVPLVHRGAKGVRPTEAGKTLYRHIRNILRQVEIAGADVRVAGSEISGNVAIGLPTTAAAAFGMPLMRAVRQRYPQVRLQLFESMSGYISELLNQNRLDFAILFRDTASRAVEPEPLASEPLYLIGTPPGRTTRSATIALKALDGIPLVLPSGSQGLREVVERSFAKAGIALNVVADLDSLPFLLAAAREGLACTVLPASSLGESPGAEGDGAGDGDGDGKGDAEGGIGRRLILPELRRTLSLCWPRALPRSNAAEAVAEILREIVAVRIAQGGSLAPPPSPAAPAGR</sequence>
<keyword evidence="3" id="KW-0238">DNA-binding</keyword>
<evidence type="ECO:0000256" key="3">
    <source>
        <dbReference type="ARBA" id="ARBA00023125"/>
    </source>
</evidence>
<dbReference type="PROSITE" id="PS50931">
    <property type="entry name" value="HTH_LYSR"/>
    <property type="match status" value="1"/>
</dbReference>
<dbReference type="InterPro" id="IPR036388">
    <property type="entry name" value="WH-like_DNA-bd_sf"/>
</dbReference>
<dbReference type="InterPro" id="IPR036390">
    <property type="entry name" value="WH_DNA-bd_sf"/>
</dbReference>
<comment type="similarity">
    <text evidence="1">Belongs to the LysR transcriptional regulatory family.</text>
</comment>
<dbReference type="InterPro" id="IPR005119">
    <property type="entry name" value="LysR_subst-bd"/>
</dbReference>
<feature type="region of interest" description="Disordered" evidence="6">
    <location>
        <begin position="246"/>
        <end position="270"/>
    </location>
</feature>
<evidence type="ECO:0000256" key="5">
    <source>
        <dbReference type="ARBA" id="ARBA00023163"/>
    </source>
</evidence>
<dbReference type="Gene3D" id="3.40.190.290">
    <property type="match status" value="1"/>
</dbReference>
<keyword evidence="9" id="KW-1185">Reference proteome</keyword>
<evidence type="ECO:0000259" key="7">
    <source>
        <dbReference type="PROSITE" id="PS50931"/>
    </source>
</evidence>
<dbReference type="InterPro" id="IPR000847">
    <property type="entry name" value="LysR_HTH_N"/>
</dbReference>
<reference evidence="8 9" key="1">
    <citation type="submission" date="2019-05" db="EMBL/GenBank/DDBJ databases">
        <title>Whole genome sequence analysis of Cupriavidus campinensis S14E4C strain.</title>
        <authorList>
            <person name="Abbaszade G."/>
            <person name="Szabo A."/>
            <person name="Toumi M."/>
            <person name="Toth E."/>
        </authorList>
    </citation>
    <scope>NUCLEOTIDE SEQUENCE [LARGE SCALE GENOMIC DNA]</scope>
    <source>
        <strain evidence="8 9">S14E4C</strain>
    </source>
</reference>
<accession>A0ABY3EPA9</accession>
<name>A0ABY3EPA9_9BURK</name>
<evidence type="ECO:0000256" key="4">
    <source>
        <dbReference type="ARBA" id="ARBA00023159"/>
    </source>
</evidence>
<evidence type="ECO:0000313" key="8">
    <source>
        <dbReference type="EMBL" id="TSP12775.1"/>
    </source>
</evidence>
<dbReference type="PRINTS" id="PR00039">
    <property type="entry name" value="HTHLYSR"/>
</dbReference>
<evidence type="ECO:0000313" key="9">
    <source>
        <dbReference type="Proteomes" id="UP000318943"/>
    </source>
</evidence>
<dbReference type="SUPFAM" id="SSF46785">
    <property type="entry name" value="Winged helix' DNA-binding domain"/>
    <property type="match status" value="1"/>
</dbReference>
<keyword evidence="5" id="KW-0804">Transcription</keyword>
<dbReference type="Proteomes" id="UP000318943">
    <property type="component" value="Unassembled WGS sequence"/>
</dbReference>